<dbReference type="SUPFAM" id="SSF47676">
    <property type="entry name" value="Conserved domain common to transcription factors TFIIS, elongin A, CRSP70"/>
    <property type="match status" value="1"/>
</dbReference>
<dbReference type="PANTHER" id="PTHR46554">
    <property type="entry name" value="MEDIATOR OF RNA POLYMERASE II TRANSCRIPTION SUBUNIT 26A-RELATED"/>
    <property type="match status" value="1"/>
</dbReference>
<dbReference type="OrthoDB" id="44867at2759"/>
<evidence type="ECO:0000259" key="6">
    <source>
        <dbReference type="PROSITE" id="PS51319"/>
    </source>
</evidence>
<dbReference type="CDD" id="cd00183">
    <property type="entry name" value="TFIIS_I"/>
    <property type="match status" value="1"/>
</dbReference>
<dbReference type="InterPro" id="IPR017923">
    <property type="entry name" value="TFIIS_N"/>
</dbReference>
<dbReference type="KEGG" id="rsz:108860941"/>
<evidence type="ECO:0000256" key="3">
    <source>
        <dbReference type="PROSITE-ProRule" id="PRU00649"/>
    </source>
</evidence>
<proteinExistence type="predicted"/>
<feature type="compositionally biased region" description="Basic and acidic residues" evidence="5">
    <location>
        <begin position="67"/>
        <end position="92"/>
    </location>
</feature>
<comment type="subcellular location">
    <subcellularLocation>
        <location evidence="1 3">Nucleus</location>
    </subcellularLocation>
</comment>
<dbReference type="Pfam" id="PF08711">
    <property type="entry name" value="Med26"/>
    <property type="match status" value="1"/>
</dbReference>
<protein>
    <submittedName>
        <fullName evidence="8">Probable mediator of RNA polymerase II transcription subunit 26a isoform X1</fullName>
    </submittedName>
</protein>
<name>A0A9W3DTF4_RAPSA</name>
<reference evidence="8" key="2">
    <citation type="submission" date="2025-08" db="UniProtKB">
        <authorList>
            <consortium name="RefSeq"/>
        </authorList>
    </citation>
    <scope>IDENTIFICATION</scope>
    <source>
        <tissue evidence="8">Leaf</tissue>
    </source>
</reference>
<keyword evidence="4" id="KW-0175">Coiled coil</keyword>
<dbReference type="GO" id="GO:0005634">
    <property type="term" value="C:nucleus"/>
    <property type="evidence" value="ECO:0007669"/>
    <property type="project" value="UniProtKB-SubCell"/>
</dbReference>
<dbReference type="InterPro" id="IPR003617">
    <property type="entry name" value="TFIIS/CRSP70_N_sub"/>
</dbReference>
<gene>
    <name evidence="8" type="primary">LOC108860941</name>
</gene>
<evidence type="ECO:0000256" key="5">
    <source>
        <dbReference type="SAM" id="MobiDB-lite"/>
    </source>
</evidence>
<dbReference type="GeneID" id="108860941"/>
<evidence type="ECO:0000256" key="4">
    <source>
        <dbReference type="SAM" id="Coils"/>
    </source>
</evidence>
<dbReference type="PANTHER" id="PTHR46554:SF2">
    <property type="entry name" value="TFIIS N-TERMINAL DOMAIN-CONTAINING PROTEIN"/>
    <property type="match status" value="1"/>
</dbReference>
<feature type="coiled-coil region" evidence="4">
    <location>
        <begin position="343"/>
        <end position="388"/>
    </location>
</feature>
<dbReference type="InterPro" id="IPR035441">
    <property type="entry name" value="TFIIS/LEDGF_dom_sf"/>
</dbReference>
<evidence type="ECO:0000256" key="2">
    <source>
        <dbReference type="ARBA" id="ARBA00023242"/>
    </source>
</evidence>
<dbReference type="Gene3D" id="1.20.930.10">
    <property type="entry name" value="Conserved domain common to transcription factors TFIIS, elongin A, CRSP70"/>
    <property type="match status" value="1"/>
</dbReference>
<dbReference type="AlphaFoldDB" id="A0A9W3DTF4"/>
<accession>A0A9W3DTF4</accession>
<keyword evidence="7" id="KW-1185">Reference proteome</keyword>
<dbReference type="SMART" id="SM00509">
    <property type="entry name" value="TFS2N"/>
    <property type="match status" value="1"/>
</dbReference>
<evidence type="ECO:0000313" key="7">
    <source>
        <dbReference type="Proteomes" id="UP000504610"/>
    </source>
</evidence>
<sequence>MTIMKPSASLDTWRDYFLRGDYDIFGIIEHAIMVAATDSPEEFKSRRDTIIKLLFSCQGSNNIGCDELSKADDKETSNDGKTNDEAHEEGEMKLNNSEIVDEVMRIKDILLNRHDEPSVLFESLTKLASMSISVHLIKDTEIGKAVNLLRKHGSDKISKRAKTLIQAWKEMVDQWMKMPKEVADADGTPESATLSIVDEAENFPSLPDDLDFYAPEPTAFEISQILDSLDCDGSELIVYSLVLYSVLETHPIHVDIRGMFSDLLDSVEPKHERRVQSRMMRRPDGTCEANVIGRDKKNQQMRRKEADVMPMRRSTHVLDDPRRQPKQTRGQMVHATQRKPIVVADQKREIAESQQDKHKALDDQEAKFENAKRRLKESYQQHDKAKRQRTIQVLENIPNQRKAQRPLLKRPMRR</sequence>
<keyword evidence="2 3" id="KW-0539">Nucleus</keyword>
<organism evidence="7 8">
    <name type="scientific">Raphanus sativus</name>
    <name type="common">Radish</name>
    <name type="synonym">Raphanus raphanistrum var. sativus</name>
    <dbReference type="NCBI Taxonomy" id="3726"/>
    <lineage>
        <taxon>Eukaryota</taxon>
        <taxon>Viridiplantae</taxon>
        <taxon>Streptophyta</taxon>
        <taxon>Embryophyta</taxon>
        <taxon>Tracheophyta</taxon>
        <taxon>Spermatophyta</taxon>
        <taxon>Magnoliopsida</taxon>
        <taxon>eudicotyledons</taxon>
        <taxon>Gunneridae</taxon>
        <taxon>Pentapetalae</taxon>
        <taxon>rosids</taxon>
        <taxon>malvids</taxon>
        <taxon>Brassicales</taxon>
        <taxon>Brassicaceae</taxon>
        <taxon>Brassiceae</taxon>
        <taxon>Raphanus</taxon>
    </lineage>
</organism>
<dbReference type="RefSeq" id="XP_056866908.1">
    <property type="nucleotide sequence ID" value="XM_057010928.1"/>
</dbReference>
<dbReference type="Proteomes" id="UP000504610">
    <property type="component" value="Chromosome 5"/>
</dbReference>
<feature type="region of interest" description="Disordered" evidence="5">
    <location>
        <begin position="66"/>
        <end position="93"/>
    </location>
</feature>
<dbReference type="PROSITE" id="PS51319">
    <property type="entry name" value="TFIIS_N"/>
    <property type="match status" value="1"/>
</dbReference>
<evidence type="ECO:0000256" key="1">
    <source>
        <dbReference type="ARBA" id="ARBA00004123"/>
    </source>
</evidence>
<feature type="domain" description="TFIIS N-terminal" evidence="6">
    <location>
        <begin position="101"/>
        <end position="175"/>
    </location>
</feature>
<reference evidence="7" key="1">
    <citation type="journal article" date="2019" name="Database">
        <title>The radish genome database (RadishGD): an integrated information resource for radish genomics.</title>
        <authorList>
            <person name="Yu H.J."/>
            <person name="Baek S."/>
            <person name="Lee Y.J."/>
            <person name="Cho A."/>
            <person name="Mun J.H."/>
        </authorList>
    </citation>
    <scope>NUCLEOTIDE SEQUENCE [LARGE SCALE GENOMIC DNA]</scope>
    <source>
        <strain evidence="7">cv. WK10039</strain>
    </source>
</reference>
<evidence type="ECO:0000313" key="8">
    <source>
        <dbReference type="RefSeq" id="XP_056866908.1"/>
    </source>
</evidence>